<reference evidence="2 3" key="1">
    <citation type="submission" date="2019-08" db="EMBL/GenBank/DDBJ databases">
        <title>Genome of Luteibaculum oceani JCM 18817.</title>
        <authorList>
            <person name="Bowman J.P."/>
        </authorList>
    </citation>
    <scope>NUCLEOTIDE SEQUENCE [LARGE SCALE GENOMIC DNA]</scope>
    <source>
        <strain evidence="2 3">JCM 18817</strain>
    </source>
</reference>
<dbReference type="InterPro" id="IPR027463">
    <property type="entry name" value="AcrB_DN_DC_subdom"/>
</dbReference>
<dbReference type="PRINTS" id="PR00702">
    <property type="entry name" value="ACRIFLAVINRP"/>
</dbReference>
<accession>A0A5C6VIG6</accession>
<proteinExistence type="predicted"/>
<dbReference type="Gene3D" id="1.20.1640.10">
    <property type="entry name" value="Multidrug efflux transporter AcrB transmembrane domain"/>
    <property type="match status" value="2"/>
</dbReference>
<dbReference type="RefSeq" id="WP_147012330.1">
    <property type="nucleotide sequence ID" value="NZ_VORB01000001.1"/>
</dbReference>
<dbReference type="Gene3D" id="3.30.70.1320">
    <property type="entry name" value="Multidrug efflux transporter AcrB pore domain like"/>
    <property type="match status" value="1"/>
</dbReference>
<dbReference type="SUPFAM" id="SSF82714">
    <property type="entry name" value="Multidrug efflux transporter AcrB TolC docking domain, DN and DC subdomains"/>
    <property type="match status" value="2"/>
</dbReference>
<dbReference type="Gene3D" id="3.30.70.1440">
    <property type="entry name" value="Multidrug efflux transporter AcrB pore domain"/>
    <property type="match status" value="1"/>
</dbReference>
<feature type="transmembrane region" description="Helical" evidence="1">
    <location>
        <begin position="1077"/>
        <end position="1103"/>
    </location>
</feature>
<feature type="transmembrane region" description="Helical" evidence="1">
    <location>
        <begin position="475"/>
        <end position="498"/>
    </location>
</feature>
<feature type="transmembrane region" description="Helical" evidence="1">
    <location>
        <begin position="960"/>
        <end position="980"/>
    </location>
</feature>
<feature type="transmembrane region" description="Helical" evidence="1">
    <location>
        <begin position="518"/>
        <end position="537"/>
    </location>
</feature>
<name>A0A5C6VIG6_9FLAO</name>
<dbReference type="Gene3D" id="3.30.70.1430">
    <property type="entry name" value="Multidrug efflux transporter AcrB pore domain"/>
    <property type="match status" value="2"/>
</dbReference>
<dbReference type="PANTHER" id="PTHR32063">
    <property type="match status" value="1"/>
</dbReference>
<dbReference type="SUPFAM" id="SSF82866">
    <property type="entry name" value="Multidrug efflux transporter AcrB transmembrane domain"/>
    <property type="match status" value="2"/>
</dbReference>
<dbReference type="Gene3D" id="3.30.2090.10">
    <property type="entry name" value="Multidrug efflux transporter AcrB TolC docking domain, DN and DC subdomains"/>
    <property type="match status" value="2"/>
</dbReference>
<dbReference type="SUPFAM" id="SSF82693">
    <property type="entry name" value="Multidrug efflux transporter AcrB pore domain, PN1, PN2, PC1 and PC2 subdomains"/>
    <property type="match status" value="2"/>
</dbReference>
<keyword evidence="3" id="KW-1185">Reference proteome</keyword>
<feature type="transmembrane region" description="Helical" evidence="1">
    <location>
        <begin position="597"/>
        <end position="615"/>
    </location>
</feature>
<dbReference type="GO" id="GO:0005886">
    <property type="term" value="C:plasma membrane"/>
    <property type="evidence" value="ECO:0007669"/>
    <property type="project" value="TreeGrafter"/>
</dbReference>
<dbReference type="PANTHER" id="PTHR32063:SF0">
    <property type="entry name" value="SWARMING MOTILITY PROTEIN SWRC"/>
    <property type="match status" value="1"/>
</dbReference>
<dbReference type="Pfam" id="PF00873">
    <property type="entry name" value="ACR_tran"/>
    <property type="match status" value="2"/>
</dbReference>
<evidence type="ECO:0000313" key="3">
    <source>
        <dbReference type="Proteomes" id="UP000321168"/>
    </source>
</evidence>
<feature type="transmembrane region" description="Helical" evidence="1">
    <location>
        <begin position="444"/>
        <end position="469"/>
    </location>
</feature>
<feature type="transmembrane region" description="Helical" evidence="1">
    <location>
        <begin position="27"/>
        <end position="45"/>
    </location>
</feature>
<dbReference type="GO" id="GO:0042910">
    <property type="term" value="F:xenobiotic transmembrane transporter activity"/>
    <property type="evidence" value="ECO:0007669"/>
    <property type="project" value="TreeGrafter"/>
</dbReference>
<dbReference type="OrthoDB" id="9798415at2"/>
<evidence type="ECO:0000256" key="1">
    <source>
        <dbReference type="SAM" id="Phobius"/>
    </source>
</evidence>
<feature type="transmembrane region" description="Helical" evidence="1">
    <location>
        <begin position="400"/>
        <end position="424"/>
    </location>
</feature>
<keyword evidence="1" id="KW-0812">Transmembrane</keyword>
<feature type="transmembrane region" description="Helical" evidence="1">
    <location>
        <begin position="1123"/>
        <end position="1149"/>
    </location>
</feature>
<protein>
    <submittedName>
        <fullName evidence="2">Efflux RND transporter permease subunit</fullName>
    </submittedName>
</protein>
<feature type="transmembrane region" description="Helical" evidence="1">
    <location>
        <begin position="1013"/>
        <end position="1037"/>
    </location>
</feature>
<feature type="transmembrane region" description="Helical" evidence="1">
    <location>
        <begin position="351"/>
        <end position="369"/>
    </location>
</feature>
<feature type="transmembrane region" description="Helical" evidence="1">
    <location>
        <begin position="987"/>
        <end position="1007"/>
    </location>
</feature>
<comment type="caution">
    <text evidence="2">The sequence shown here is derived from an EMBL/GenBank/DDBJ whole genome shotgun (WGS) entry which is preliminary data.</text>
</comment>
<feature type="transmembrane region" description="Helical" evidence="1">
    <location>
        <begin position="543"/>
        <end position="562"/>
    </location>
</feature>
<keyword evidence="1" id="KW-0472">Membrane</keyword>
<organism evidence="2 3">
    <name type="scientific">Luteibaculum oceani</name>
    <dbReference type="NCBI Taxonomy" id="1294296"/>
    <lineage>
        <taxon>Bacteria</taxon>
        <taxon>Pseudomonadati</taxon>
        <taxon>Bacteroidota</taxon>
        <taxon>Flavobacteriia</taxon>
        <taxon>Flavobacteriales</taxon>
        <taxon>Luteibaculaceae</taxon>
        <taxon>Luteibaculum</taxon>
    </lineage>
</organism>
<gene>
    <name evidence="2" type="ORF">FRX97_00650</name>
</gene>
<dbReference type="Proteomes" id="UP000321168">
    <property type="component" value="Unassembled WGS sequence"/>
</dbReference>
<dbReference type="EMBL" id="VORB01000001">
    <property type="protein sequence ID" value="TXC85163.1"/>
    <property type="molecule type" value="Genomic_DNA"/>
</dbReference>
<dbReference type="AlphaFoldDB" id="A0A5C6VIG6"/>
<dbReference type="InterPro" id="IPR001036">
    <property type="entry name" value="Acrflvin-R"/>
</dbReference>
<feature type="transmembrane region" description="Helical" evidence="1">
    <location>
        <begin position="374"/>
        <end position="394"/>
    </location>
</feature>
<evidence type="ECO:0000313" key="2">
    <source>
        <dbReference type="EMBL" id="TXC85163.1"/>
    </source>
</evidence>
<keyword evidence="1" id="KW-1133">Transmembrane helix</keyword>
<sequence length="1159" mass="128969">MTQDSSNKKNFKEFGLSSLAVNNRRTVFLLAILIAFSGLLAYVAMPSENFPEIKIPTIYVGTAYPGNSPKVIEDQITRALEQEISTIEGLDKLSSTSVQGYSTVIAEFDFDVKSEDALIKVKDAVDRAKSDKDFPNDLPADPNVFELNFSDFPIMNINLSGDFSIDQLKEFGEYLQEEIEKLPQINEVNIRGVQDKELEIAIDPMKAQAVKVSLGDIENAIVSENITMSGGELLVDNYRRTIRVEGEFKSPAEIEDIIVKQEGGDLVYLKDVAVVRFGDEEAESFAREFKNPVVMLDVTKRSGKNLLEASEAIGEILEIAKKEYLPASLNITITNDQSDATREQVSNLENSIIFGVMLVVLVLLFFLGLRNAIFVGVAIPLSMMMSFLILNAFGVTLNTMVLFSLVLALGMLVDNGIVVVENIYRLMDEGMGRIEAAKKGIGEVAVPIIASTATTLAAFFPLAIWPGLIGEFMKFLPLTLIVVLGSSLFVALVINPVLTATYMRVETDKLDKKKATKVGLLLTAIGAGFDLLFLYVLNINTLWFGNLFLLIGLLILVNAHFLNPGSIKFQKNFLPKLEKGYRKFLDFALEGKRPRKFLFGSFGLLLLSFVLLGVFTPKVLFFPINEPHYVNVFVSMPIGTDIQKTNEVTKEVETRVLEYIKKYEEEVPSELEGINKKQNWLVKSVIAQVGQGASDPNEGPSMNTTPHKGRVTVSFVEFPYRRGIETSNVMEEIREVVQGFDADVQISVDKDPAGPPLDPPIYIEVEGKEYNEILATAYRIKNHIYNSGVKGFDEIKLDVDLGKPELPIEIDREKARAFNLSTYTIASQIRTALFGKEISTFKQGEDDYPINLRYLAEDRYNLENLLNQKITFRDQTTGKINQVPISAVIKEPKRTSTYSSIKRKEQKRVVSLFSTVQDGYNPNEVVASIQAAMENFSDIKPGYSFKFAGQQEEQAKEMAFLLRALIIAVFLIFMIMVAQFNSTLTPAVIITAVVLSLIGVLLGLVAFQMDFVIIMTMIGIISLAGVVVNNAIVLIDYTNLIMDRKRKEMGLKEDEKLPMSVVIESISEGGQTRLRPVLLTAITTVLGLIPLAIGLNIDFVGLFTHFDPAVYMGGDNVIFFGPMSWAIIFGLSFATFLTLVIVPVMYLILNKVKYRYNID</sequence>